<proteinExistence type="predicted"/>
<dbReference type="HOGENOM" id="CLU_3337314_0_0_6"/>
<protein>
    <submittedName>
        <fullName evidence="1">Uncharacterized protein</fullName>
    </submittedName>
</protein>
<evidence type="ECO:0000313" key="2">
    <source>
        <dbReference type="Proteomes" id="UP000004471"/>
    </source>
</evidence>
<evidence type="ECO:0000313" key="1">
    <source>
        <dbReference type="EMBL" id="EGH35841.1"/>
    </source>
</evidence>
<feature type="non-terminal residue" evidence="1">
    <location>
        <position position="1"/>
    </location>
</feature>
<dbReference type="AlphaFoldDB" id="F3G049"/>
<dbReference type="Proteomes" id="UP000004471">
    <property type="component" value="Unassembled WGS sequence"/>
</dbReference>
<feature type="non-terminal residue" evidence="1">
    <location>
        <position position="38"/>
    </location>
</feature>
<sequence length="38" mass="4281">EARLSVIYVMQFTGGLGHHRSLRRAQEALLVFLRAAGR</sequence>
<organism evidence="1 2">
    <name type="scientific">Pseudomonas syringae pv. japonica str. M301072</name>
    <dbReference type="NCBI Taxonomy" id="629262"/>
    <lineage>
        <taxon>Bacteria</taxon>
        <taxon>Pseudomonadati</taxon>
        <taxon>Pseudomonadota</taxon>
        <taxon>Gammaproteobacteria</taxon>
        <taxon>Pseudomonadales</taxon>
        <taxon>Pseudomonadaceae</taxon>
        <taxon>Pseudomonas</taxon>
        <taxon>Pseudomonas syringae</taxon>
    </lineage>
</organism>
<name>F3G049_PSESX</name>
<reference evidence="1 2" key="1">
    <citation type="journal article" date="2011" name="PLoS Pathog.">
        <title>Dynamic evolution of pathogenicity revealed by sequencing and comparative genomics of 19 Pseudomonas syringae isolates.</title>
        <authorList>
            <person name="Baltrus D.A."/>
            <person name="Nishimura M.T."/>
            <person name="Romanchuk A."/>
            <person name="Chang J.H."/>
            <person name="Mukhtar M.S."/>
            <person name="Cherkis K."/>
            <person name="Roach J."/>
            <person name="Grant S.R."/>
            <person name="Jones C.D."/>
            <person name="Dangl J.L."/>
        </authorList>
    </citation>
    <scope>NUCLEOTIDE SEQUENCE [LARGE SCALE GENOMIC DNA]</scope>
    <source>
        <strain evidence="2">M301072PT</strain>
    </source>
</reference>
<gene>
    <name evidence="1" type="ORF">PSYJA_45091</name>
</gene>
<accession>F3G049</accession>
<comment type="caution">
    <text evidence="1">The sequence shown here is derived from an EMBL/GenBank/DDBJ whole genome shotgun (WGS) entry which is preliminary data.</text>
</comment>
<dbReference type="EMBL" id="AEAH01004114">
    <property type="protein sequence ID" value="EGH35841.1"/>
    <property type="molecule type" value="Genomic_DNA"/>
</dbReference>